<protein>
    <recommendedName>
        <fullName evidence="3">Peptidase S74 domain-containing protein</fullName>
    </recommendedName>
</protein>
<gene>
    <name evidence="1" type="ORF">GCM10007940_34180</name>
</gene>
<dbReference type="EMBL" id="BSOH01000023">
    <property type="protein sequence ID" value="GLR18802.1"/>
    <property type="molecule type" value="Genomic_DNA"/>
</dbReference>
<evidence type="ECO:0000313" key="1">
    <source>
        <dbReference type="EMBL" id="GLR18802.1"/>
    </source>
</evidence>
<organism evidence="1 2">
    <name type="scientific">Portibacter lacus</name>
    <dbReference type="NCBI Taxonomy" id="1099794"/>
    <lineage>
        <taxon>Bacteria</taxon>
        <taxon>Pseudomonadati</taxon>
        <taxon>Bacteroidota</taxon>
        <taxon>Saprospiria</taxon>
        <taxon>Saprospirales</taxon>
        <taxon>Haliscomenobacteraceae</taxon>
        <taxon>Portibacter</taxon>
    </lineage>
</organism>
<proteinExistence type="predicted"/>
<sequence length="804" mass="86309">MHRFVRNINQMKAITYHKSKSLLLRKITLLCCLTVFFSGLSAQQVEILGNAKVTGQLEIMDTILFSDGSALASACLQILADADSDTKIQVERFPDEDLIRLTSNGKEVMIIDERRLRLIHNTNSIFIGSSTGKNDDGGNANLFIGNEAGAENTNGARNTYIGHDAGTSNINGFHNTYIGSGAGANGQGGQNTFIGFRTGQDNSGEYNTLIGANAGGQSSGNKNVFIGTNAGYTSTESGMLIIDNRDRESPFIYGNFSNNTLDFDANVKVKRDLNVENEITIADASAYRGLKLGFGEEALFGIVGQKITLPSNPPINLEWMHFGVSNEGDFSPALSLNKFGSIGVGTLTPQTKFDVVSSNPIGHIMKIENTAPGIEGDGLEIKLNRPNNGAGNNFITFNDQDGVAGRIEGFSITEDISMASFPEIDFTDYFDIVSIQNLVFDRGSLPSLSGGQLPYLSGGSFPNFNPGQFPIFNAGTPASLNNGSVGSFSLDFNGDAFIQNLLCGPFCPTPPVDFYTFEWTGFSFPTLNPGNLPYISGGQLPSLSGGSFPTLNPGQLPTLSGGRLPYLDFDIFFDPTPIAGAFTDLKEVMCWALENGERSLITTNPQDIALLKDQAFLNNLADCKNGGVTYGSGGADYAEYLLREDINEHIEDGQIVGVKGGKITKVTEGAEQLLVISMMPIVLGNMPSDTLSLDQYEKVAFLGQAPVWVVGKVRSGDYIIPSGRHDGYGLAVAPEELKLEHVSTIVGRAWSDGDQSVNLVNMIIGLKTNEMATILSRTSAKVDALENRMAQIETVLGINETAEN</sequence>
<reference evidence="1" key="2">
    <citation type="submission" date="2023-01" db="EMBL/GenBank/DDBJ databases">
        <title>Draft genome sequence of Portibacter lacus strain NBRC 108769.</title>
        <authorList>
            <person name="Sun Q."/>
            <person name="Mori K."/>
        </authorList>
    </citation>
    <scope>NUCLEOTIDE SEQUENCE</scope>
    <source>
        <strain evidence="1">NBRC 108769</strain>
    </source>
</reference>
<dbReference type="Gene3D" id="2.40.300.10">
    <property type="entry name" value="Head decoration protein D"/>
    <property type="match status" value="1"/>
</dbReference>
<evidence type="ECO:0000313" key="2">
    <source>
        <dbReference type="Proteomes" id="UP001156666"/>
    </source>
</evidence>
<dbReference type="Proteomes" id="UP001156666">
    <property type="component" value="Unassembled WGS sequence"/>
</dbReference>
<accession>A0AA37SRR4</accession>
<name>A0AA37SRR4_9BACT</name>
<reference evidence="1" key="1">
    <citation type="journal article" date="2014" name="Int. J. Syst. Evol. Microbiol.">
        <title>Complete genome sequence of Corynebacterium casei LMG S-19264T (=DSM 44701T), isolated from a smear-ripened cheese.</title>
        <authorList>
            <consortium name="US DOE Joint Genome Institute (JGI-PGF)"/>
            <person name="Walter F."/>
            <person name="Albersmeier A."/>
            <person name="Kalinowski J."/>
            <person name="Ruckert C."/>
        </authorList>
    </citation>
    <scope>NUCLEOTIDE SEQUENCE</scope>
    <source>
        <strain evidence="1">NBRC 108769</strain>
    </source>
</reference>
<dbReference type="AlphaFoldDB" id="A0AA37SRR4"/>
<comment type="caution">
    <text evidence="1">The sequence shown here is derived from an EMBL/GenBank/DDBJ whole genome shotgun (WGS) entry which is preliminary data.</text>
</comment>
<keyword evidence="2" id="KW-1185">Reference proteome</keyword>
<evidence type="ECO:0008006" key="3">
    <source>
        <dbReference type="Google" id="ProtNLM"/>
    </source>
</evidence>